<dbReference type="Pfam" id="PF00089">
    <property type="entry name" value="Trypsin"/>
    <property type="match status" value="1"/>
</dbReference>
<dbReference type="InterPro" id="IPR051333">
    <property type="entry name" value="CLIP_Serine_Protease"/>
</dbReference>
<dbReference type="InterPro" id="IPR033116">
    <property type="entry name" value="TRYPSIN_SER"/>
</dbReference>
<dbReference type="PROSITE" id="PS50240">
    <property type="entry name" value="TRYPSIN_DOM"/>
    <property type="match status" value="1"/>
</dbReference>
<evidence type="ECO:0000256" key="2">
    <source>
        <dbReference type="RuleBase" id="RU363034"/>
    </source>
</evidence>
<dbReference type="PRINTS" id="PR00722">
    <property type="entry name" value="CHYMOTRYPSIN"/>
</dbReference>
<proteinExistence type="predicted"/>
<dbReference type="InterPro" id="IPR018114">
    <property type="entry name" value="TRYPSIN_HIS"/>
</dbReference>
<dbReference type="PANTHER" id="PTHR24260:SF147">
    <property type="entry name" value="EG:BACR7A4.3 PROTEIN-RELATED"/>
    <property type="match status" value="1"/>
</dbReference>
<keyword evidence="5" id="KW-1185">Reference proteome</keyword>
<gene>
    <name evidence="4" type="ORF">Zmor_015937</name>
</gene>
<dbReference type="PANTHER" id="PTHR24260">
    <property type="match status" value="1"/>
</dbReference>
<dbReference type="GO" id="GO:0006508">
    <property type="term" value="P:proteolysis"/>
    <property type="evidence" value="ECO:0007669"/>
    <property type="project" value="UniProtKB-KW"/>
</dbReference>
<name>A0AA38IMX2_9CUCU</name>
<dbReference type="InterPro" id="IPR043504">
    <property type="entry name" value="Peptidase_S1_PA_chymotrypsin"/>
</dbReference>
<dbReference type="GO" id="GO:0004252">
    <property type="term" value="F:serine-type endopeptidase activity"/>
    <property type="evidence" value="ECO:0007669"/>
    <property type="project" value="InterPro"/>
</dbReference>
<feature type="domain" description="Peptidase S1" evidence="3">
    <location>
        <begin position="196"/>
        <end position="446"/>
    </location>
</feature>
<dbReference type="InterPro" id="IPR001254">
    <property type="entry name" value="Trypsin_dom"/>
</dbReference>
<dbReference type="InterPro" id="IPR032675">
    <property type="entry name" value="LRR_dom_sf"/>
</dbReference>
<sequence>MSALTSLSIQGNNLTQWDNNWLKGAKSLADIAVSYNQITEIPDQAFKNYPSVEIISFQGNKIRNIAAKAFDKLEHVISLNLAFNEIDNWNPDLVVNVYIANSCTLRPTEETEVICKPKDDCPWALKFIQKNGYFPWTCGNENSLVCCRVRKSGIISKKMCAKYASLAYEEMDSPTMLAHSSPIKVFKCGQGNAGLIIGGKVTENHEFPHMVLIGFVQNGSCSITWECGGTILSEYYILTAAHCLNHTEKGLATYIKTGITHRRDKNYARYTIAQRIPHPKYQKNSYYHDIALLKLDESIQLGPHVKPACLYTAKHIPVNRGIVTGWGCTRTLDNKFIPSDNLLKLKLEIFNHTFCNRSYKPYFNRHFKEGIYQDTQFCAGPSDWTEEKDACPGDSGGPMQIFHPGDDVECMYDIIGVVSFGKACPSSSGIYVNVSAYIGWIENIVWP</sequence>
<dbReference type="InterPro" id="IPR001314">
    <property type="entry name" value="Peptidase_S1A"/>
</dbReference>
<evidence type="ECO:0000259" key="3">
    <source>
        <dbReference type="PROSITE" id="PS50240"/>
    </source>
</evidence>
<dbReference type="AlphaFoldDB" id="A0AA38IMX2"/>
<dbReference type="SMART" id="SM00020">
    <property type="entry name" value="Tryp_SPc"/>
    <property type="match status" value="1"/>
</dbReference>
<keyword evidence="2" id="KW-0720">Serine protease</keyword>
<dbReference type="Gene3D" id="2.40.10.10">
    <property type="entry name" value="Trypsin-like serine proteases"/>
    <property type="match status" value="1"/>
</dbReference>
<dbReference type="FunFam" id="2.40.10.10:FF:000068">
    <property type="entry name" value="transmembrane protease serine 2"/>
    <property type="match status" value="1"/>
</dbReference>
<dbReference type="Pfam" id="PF13855">
    <property type="entry name" value="LRR_8"/>
    <property type="match status" value="1"/>
</dbReference>
<organism evidence="4 5">
    <name type="scientific">Zophobas morio</name>
    <dbReference type="NCBI Taxonomy" id="2755281"/>
    <lineage>
        <taxon>Eukaryota</taxon>
        <taxon>Metazoa</taxon>
        <taxon>Ecdysozoa</taxon>
        <taxon>Arthropoda</taxon>
        <taxon>Hexapoda</taxon>
        <taxon>Insecta</taxon>
        <taxon>Pterygota</taxon>
        <taxon>Neoptera</taxon>
        <taxon>Endopterygota</taxon>
        <taxon>Coleoptera</taxon>
        <taxon>Polyphaga</taxon>
        <taxon>Cucujiformia</taxon>
        <taxon>Tenebrionidae</taxon>
        <taxon>Zophobas</taxon>
    </lineage>
</organism>
<keyword evidence="2" id="KW-0645">Protease</keyword>
<accession>A0AA38IMX2</accession>
<dbReference type="SUPFAM" id="SSF52058">
    <property type="entry name" value="L domain-like"/>
    <property type="match status" value="1"/>
</dbReference>
<evidence type="ECO:0000256" key="1">
    <source>
        <dbReference type="ARBA" id="ARBA00023157"/>
    </source>
</evidence>
<dbReference type="EMBL" id="JALNTZ010000004">
    <property type="protein sequence ID" value="KAJ3656892.1"/>
    <property type="molecule type" value="Genomic_DNA"/>
</dbReference>
<evidence type="ECO:0000313" key="4">
    <source>
        <dbReference type="EMBL" id="KAJ3656892.1"/>
    </source>
</evidence>
<keyword evidence="2" id="KW-0378">Hydrolase</keyword>
<evidence type="ECO:0000313" key="5">
    <source>
        <dbReference type="Proteomes" id="UP001168821"/>
    </source>
</evidence>
<protein>
    <recommendedName>
        <fullName evidence="3">Peptidase S1 domain-containing protein</fullName>
    </recommendedName>
</protein>
<keyword evidence="1" id="KW-1015">Disulfide bond</keyword>
<dbReference type="CDD" id="cd00190">
    <property type="entry name" value="Tryp_SPc"/>
    <property type="match status" value="1"/>
</dbReference>
<reference evidence="4" key="1">
    <citation type="journal article" date="2023" name="G3 (Bethesda)">
        <title>Whole genome assemblies of Zophobas morio and Tenebrio molitor.</title>
        <authorList>
            <person name="Kaur S."/>
            <person name="Stinson S.A."/>
            <person name="diCenzo G.C."/>
        </authorList>
    </citation>
    <scope>NUCLEOTIDE SEQUENCE</scope>
    <source>
        <strain evidence="4">QUZm001</strain>
    </source>
</reference>
<dbReference type="InterPro" id="IPR001611">
    <property type="entry name" value="Leu-rich_rpt"/>
</dbReference>
<comment type="caution">
    <text evidence="4">The sequence shown here is derived from an EMBL/GenBank/DDBJ whole genome shotgun (WGS) entry which is preliminary data.</text>
</comment>
<dbReference type="InterPro" id="IPR009003">
    <property type="entry name" value="Peptidase_S1_PA"/>
</dbReference>
<dbReference type="PROSITE" id="PS00135">
    <property type="entry name" value="TRYPSIN_SER"/>
    <property type="match status" value="1"/>
</dbReference>
<dbReference type="PROSITE" id="PS00134">
    <property type="entry name" value="TRYPSIN_HIS"/>
    <property type="match status" value="1"/>
</dbReference>
<dbReference type="SUPFAM" id="SSF50494">
    <property type="entry name" value="Trypsin-like serine proteases"/>
    <property type="match status" value="1"/>
</dbReference>
<dbReference type="Gene3D" id="3.80.10.10">
    <property type="entry name" value="Ribonuclease Inhibitor"/>
    <property type="match status" value="1"/>
</dbReference>
<dbReference type="Proteomes" id="UP001168821">
    <property type="component" value="Unassembled WGS sequence"/>
</dbReference>